<dbReference type="GO" id="GO:0006508">
    <property type="term" value="P:proteolysis"/>
    <property type="evidence" value="ECO:0007669"/>
    <property type="project" value="UniProtKB-KW"/>
</dbReference>
<keyword evidence="3" id="KW-0732">Signal</keyword>
<dbReference type="EC" id="3.4.21.-" evidence="6"/>
<name>A0A4Y6Q234_PERCE</name>
<feature type="region of interest" description="Disordered" evidence="7">
    <location>
        <begin position="1"/>
        <end position="22"/>
    </location>
</feature>
<dbReference type="InterPro" id="IPR043504">
    <property type="entry name" value="Peptidase_S1_PA_chymotrypsin"/>
</dbReference>
<evidence type="ECO:0000256" key="7">
    <source>
        <dbReference type="SAM" id="MobiDB-lite"/>
    </source>
</evidence>
<evidence type="ECO:0000256" key="4">
    <source>
        <dbReference type="ARBA" id="ARBA00022801"/>
    </source>
</evidence>
<organism evidence="8 9">
    <name type="scientific">Persicimonas caeni</name>
    <dbReference type="NCBI Taxonomy" id="2292766"/>
    <lineage>
        <taxon>Bacteria</taxon>
        <taxon>Deltaproteobacteria</taxon>
        <taxon>Bradymonadales</taxon>
        <taxon>Bradymonadaceae</taxon>
        <taxon>Persicimonas</taxon>
    </lineage>
</organism>
<keyword evidence="4 6" id="KW-0378">Hydrolase</keyword>
<evidence type="ECO:0000256" key="3">
    <source>
        <dbReference type="ARBA" id="ARBA00022729"/>
    </source>
</evidence>
<dbReference type="Pfam" id="PF13365">
    <property type="entry name" value="Trypsin_2"/>
    <property type="match status" value="1"/>
</dbReference>
<dbReference type="Gene3D" id="2.40.10.10">
    <property type="entry name" value="Trypsin-like serine proteases"/>
    <property type="match status" value="2"/>
</dbReference>
<evidence type="ECO:0000313" key="9">
    <source>
        <dbReference type="Proteomes" id="UP000315995"/>
    </source>
</evidence>
<dbReference type="Proteomes" id="UP000315995">
    <property type="component" value="Chromosome"/>
</dbReference>
<evidence type="ECO:0000256" key="2">
    <source>
        <dbReference type="ARBA" id="ARBA00022670"/>
    </source>
</evidence>
<evidence type="ECO:0000256" key="5">
    <source>
        <dbReference type="ARBA" id="ARBA00022825"/>
    </source>
</evidence>
<feature type="region of interest" description="Disordered" evidence="7">
    <location>
        <begin position="92"/>
        <end position="112"/>
    </location>
</feature>
<evidence type="ECO:0000313" key="8">
    <source>
        <dbReference type="EMBL" id="QDG54237.1"/>
    </source>
</evidence>
<dbReference type="InterPro" id="IPR009003">
    <property type="entry name" value="Peptidase_S1_PA"/>
</dbReference>
<accession>A0A4Y6Q234</accession>
<keyword evidence="9" id="KW-1185">Reference proteome</keyword>
<dbReference type="EMBL" id="CP041186">
    <property type="protein sequence ID" value="QDG54237.1"/>
    <property type="molecule type" value="Genomic_DNA"/>
</dbReference>
<proteinExistence type="inferred from homology"/>
<dbReference type="InterPro" id="IPR008256">
    <property type="entry name" value="Peptidase_S1B"/>
</dbReference>
<dbReference type="OrthoDB" id="5483530at2"/>
<dbReference type="AlphaFoldDB" id="A0A4Y6Q234"/>
<accession>A0A5B8YE26</accession>
<evidence type="ECO:0000256" key="1">
    <source>
        <dbReference type="ARBA" id="ARBA00008764"/>
    </source>
</evidence>
<dbReference type="InterPro" id="IPR050966">
    <property type="entry name" value="Glutamyl_endopeptidase"/>
</dbReference>
<keyword evidence="2 6" id="KW-0645">Protease</keyword>
<gene>
    <name evidence="8" type="ORF">FIV42_26880</name>
</gene>
<reference evidence="8 9" key="1">
    <citation type="submission" date="2019-06" db="EMBL/GenBank/DDBJ databases">
        <title>Persicimonas caeni gen. nov., sp. nov., a predatory bacterium isolated from solar saltern.</title>
        <authorList>
            <person name="Wang S."/>
        </authorList>
    </citation>
    <scope>NUCLEOTIDE SEQUENCE [LARGE SCALE GENOMIC DNA]</scope>
    <source>
        <strain evidence="8 9">YN101</strain>
    </source>
</reference>
<keyword evidence="5 6" id="KW-0720">Serine protease</keyword>
<dbReference type="PANTHER" id="PTHR15462:SF8">
    <property type="entry name" value="SERINE PROTEASE"/>
    <property type="match status" value="1"/>
</dbReference>
<evidence type="ECO:0000256" key="6">
    <source>
        <dbReference type="RuleBase" id="RU004296"/>
    </source>
</evidence>
<dbReference type="GO" id="GO:0008236">
    <property type="term" value="F:serine-type peptidase activity"/>
    <property type="evidence" value="ECO:0007669"/>
    <property type="project" value="UniProtKB-KW"/>
</dbReference>
<protein>
    <recommendedName>
        <fullName evidence="6">Serine protease</fullName>
        <ecNumber evidence="6">3.4.21.-</ecNumber>
    </recommendedName>
</protein>
<dbReference type="PANTHER" id="PTHR15462">
    <property type="entry name" value="SERINE PROTEASE"/>
    <property type="match status" value="1"/>
</dbReference>
<comment type="similarity">
    <text evidence="1 6">Belongs to the peptidase S1B family.</text>
</comment>
<dbReference type="SUPFAM" id="SSF50494">
    <property type="entry name" value="Trypsin-like serine proteases"/>
    <property type="match status" value="1"/>
</dbReference>
<sequence>MLPTGVASWGVESSPRAPFPAPNPHSPAVWPVWRPGTALALYFGNAKYNATLTERTLTGGERPMMTLTRLFWTLCLLGLAASLAACHEAAATDAPEGQKPASSQTAGGKADIYGKDDRHDYYESADPVLKQVADATAVLVRPFRVKDGDSPETRRLRDDTFAEEKNLCASEPYREQRAPGFCTGFLVAPDVLATAAHCVDDLADCKNTRFVFDFRYESADDDPTLVDADDIYSCASLLARQHDDQIGRDIGTDWALVRLDRTVDDRAPVSLRDRGVLGEGDWVGLVGHPSGLPLKIAPGGRVFDVSSDVYFSSDLDSYGGNSGSPVVNMITGAVEGIHVRGTRDFVDTEAGCSVSRVCEEVGDDGCGGNSAVRVGQFRPWIAPPAGSAGWVRAEGHGFEAHGDEWTSTVEVDASGSVDFVTVDVDTDVALPGDARVILEVDDRVVDLTRMYHGRVDLGGESAVASLYGAEVAGRWTLRLKGVNPESIHAWRLGVHRN</sequence>
<dbReference type="PRINTS" id="PR00839">
    <property type="entry name" value="V8PROTEASE"/>
</dbReference>